<dbReference type="VEuPathDB" id="FungiDB:B1J91_F06061g"/>
<dbReference type="GO" id="GO:0070485">
    <property type="term" value="P:dehydro-D-arabinono-1,4-lactone biosynthetic process"/>
    <property type="evidence" value="ECO:0007669"/>
    <property type="project" value="EnsemblFungi"/>
</dbReference>
<dbReference type="OMA" id="FPRSSYK"/>
<comment type="caution">
    <text evidence="3">The sequence shown here is derived from an EMBL/GenBank/DDBJ whole genome shotgun (WGS) entry which is preliminary data.</text>
</comment>
<accession>A0A0W0CT41</accession>
<reference evidence="3 4" key="1">
    <citation type="submission" date="2015-10" db="EMBL/GenBank/DDBJ databases">
        <title>Draft genomes sequences of Candida glabrata isolates 1A, 1B, 2A, 2B, 3A and 3B.</title>
        <authorList>
            <person name="Haavelsrud O.E."/>
            <person name="Gaustad P."/>
        </authorList>
    </citation>
    <scope>NUCLEOTIDE SEQUENCE [LARGE SCALE GENOMIC DNA]</scope>
    <source>
        <strain evidence="3">910700640</strain>
    </source>
</reference>
<sequence>MTVDHNDITKVSKIILGGATLNTQYNDNPEEVPIVDMLKHAFTNGINAIDTSPYYGPSEIIFGQALHKLKSPDEDGLSFTRDQYYICTKVGRIKLEEFDYSPKAVRASVLRSCERLDTDYLDLVYLHDVEFVEFTKSMEALKELRKLKEEGVIRHFGLSGYPVKYLAFLCNECAKHPEIGPLDAVLSYCNYNIQNTTLEKYINSIRKDAKVKLLSNASILGMSLLRSQGIHSFHPASDELKAKCRQAAEYTHKHGVEIQDLANRYAMFNWHKYGPTVIGVSNVAELQDAIIDYQITEKDKLPENDIKLVKHIQEEILGTEHYNETWDSGIPHPELP</sequence>
<dbReference type="VEuPathDB" id="FungiDB:GWK60_F05665"/>
<dbReference type="InterPro" id="IPR036812">
    <property type="entry name" value="NAD(P)_OxRdtase_dom_sf"/>
</dbReference>
<organism evidence="3 4">
    <name type="scientific">Candida glabrata</name>
    <name type="common">Yeast</name>
    <name type="synonym">Torulopsis glabrata</name>
    <dbReference type="NCBI Taxonomy" id="5478"/>
    <lineage>
        <taxon>Eukaryota</taxon>
        <taxon>Fungi</taxon>
        <taxon>Dikarya</taxon>
        <taxon>Ascomycota</taxon>
        <taxon>Saccharomycotina</taxon>
        <taxon>Saccharomycetes</taxon>
        <taxon>Saccharomycetales</taxon>
        <taxon>Saccharomycetaceae</taxon>
        <taxon>Nakaseomyces</taxon>
    </lineage>
</organism>
<dbReference type="SUPFAM" id="SSF51430">
    <property type="entry name" value="NAD(P)-linked oxidoreductase"/>
    <property type="match status" value="1"/>
</dbReference>
<dbReference type="GO" id="GO:0005829">
    <property type="term" value="C:cytosol"/>
    <property type="evidence" value="ECO:0007669"/>
    <property type="project" value="TreeGrafter"/>
</dbReference>
<evidence type="ECO:0000313" key="3">
    <source>
        <dbReference type="EMBL" id="KTB00449.1"/>
    </source>
</evidence>
<dbReference type="VEuPathDB" id="FungiDB:CAGL0F06061g"/>
<proteinExistence type="predicted"/>
<dbReference type="InterPro" id="IPR044480">
    <property type="entry name" value="Ara2-like"/>
</dbReference>
<keyword evidence="1" id="KW-0560">Oxidoreductase</keyword>
<dbReference type="EMBL" id="LLZZ01000138">
    <property type="protein sequence ID" value="KTB00449.1"/>
    <property type="molecule type" value="Genomic_DNA"/>
</dbReference>
<dbReference type="AlphaFoldDB" id="A0A0W0CT41"/>
<dbReference type="Gene3D" id="3.20.20.100">
    <property type="entry name" value="NADP-dependent oxidoreductase domain"/>
    <property type="match status" value="1"/>
</dbReference>
<dbReference type="CDD" id="cd19164">
    <property type="entry name" value="AKR_ARA2"/>
    <property type="match status" value="1"/>
</dbReference>
<evidence type="ECO:0000259" key="2">
    <source>
        <dbReference type="Pfam" id="PF00248"/>
    </source>
</evidence>
<dbReference type="OrthoDB" id="5286008at2759"/>
<dbReference type="PANTHER" id="PTHR42686">
    <property type="entry name" value="GH17980P-RELATED"/>
    <property type="match status" value="1"/>
</dbReference>
<protein>
    <submittedName>
        <fullName evidence="3">D-arabinose 1-dehydrogenase</fullName>
    </submittedName>
</protein>
<dbReference type="PhylomeDB" id="A0A0W0CT41"/>
<gene>
    <name evidence="3" type="ORF">AO440_001355</name>
</gene>
<dbReference type="VEuPathDB" id="FungiDB:GVI51_F05687"/>
<dbReference type="PANTHER" id="PTHR42686:SF1">
    <property type="entry name" value="GH17980P-RELATED"/>
    <property type="match status" value="1"/>
</dbReference>
<evidence type="ECO:0000313" key="4">
    <source>
        <dbReference type="Proteomes" id="UP000054886"/>
    </source>
</evidence>
<dbReference type="InterPro" id="IPR020471">
    <property type="entry name" value="AKR"/>
</dbReference>
<dbReference type="Pfam" id="PF00248">
    <property type="entry name" value="Aldo_ket_red"/>
    <property type="match status" value="1"/>
</dbReference>
<dbReference type="Proteomes" id="UP000054886">
    <property type="component" value="Unassembled WGS sequence"/>
</dbReference>
<name>A0A0W0CT41_CANGB</name>
<dbReference type="InterPro" id="IPR023210">
    <property type="entry name" value="NADP_OxRdtase_dom"/>
</dbReference>
<feature type="domain" description="NADP-dependent oxidoreductase" evidence="2">
    <location>
        <begin position="13"/>
        <end position="307"/>
    </location>
</feature>
<evidence type="ECO:0000256" key="1">
    <source>
        <dbReference type="ARBA" id="ARBA00023002"/>
    </source>
</evidence>
<dbReference type="GO" id="GO:0045290">
    <property type="term" value="F:D-arabinose 1-dehydrogenase [NAD(P)+] activity"/>
    <property type="evidence" value="ECO:0007669"/>
    <property type="project" value="EnsemblFungi"/>
</dbReference>